<dbReference type="SUPFAM" id="SSF56487">
    <property type="entry name" value="SRCR-like"/>
    <property type="match status" value="3"/>
</dbReference>
<dbReference type="Gene3D" id="3.10.250.10">
    <property type="entry name" value="SRCR-like domain"/>
    <property type="match status" value="3"/>
</dbReference>
<dbReference type="SMART" id="SM00202">
    <property type="entry name" value="SR"/>
    <property type="match status" value="2"/>
</dbReference>
<dbReference type="OrthoDB" id="6338524at2759"/>
<keyword evidence="3 6" id="KW-1015">Disulfide bond</keyword>
<dbReference type="PROSITE" id="PS50287">
    <property type="entry name" value="SRCR_2"/>
    <property type="match status" value="3"/>
</dbReference>
<evidence type="ECO:0000256" key="4">
    <source>
        <dbReference type="ARBA" id="ARBA00023170"/>
    </source>
</evidence>
<dbReference type="InterPro" id="IPR036772">
    <property type="entry name" value="SRCR-like_dom_sf"/>
</dbReference>
<dbReference type="FunFam" id="3.10.250.10:FF:000007">
    <property type="entry name" value="Soluble scavenger receptor cysteine-rich domain-containing protein SSC5D"/>
    <property type="match status" value="2"/>
</dbReference>
<keyword evidence="2" id="KW-0677">Repeat</keyword>
<dbReference type="GO" id="GO:0004720">
    <property type="term" value="F:protein-lysine 6-oxidase activity"/>
    <property type="evidence" value="ECO:0007669"/>
    <property type="project" value="TreeGrafter"/>
</dbReference>
<dbReference type="InterPro" id="IPR013783">
    <property type="entry name" value="Ig-like_fold"/>
</dbReference>
<organism evidence="8">
    <name type="scientific">Amphimedon queenslandica</name>
    <name type="common">Sponge</name>
    <dbReference type="NCBI Taxonomy" id="400682"/>
    <lineage>
        <taxon>Eukaryota</taxon>
        <taxon>Metazoa</taxon>
        <taxon>Porifera</taxon>
        <taxon>Demospongiae</taxon>
        <taxon>Heteroscleromorpha</taxon>
        <taxon>Haplosclerida</taxon>
        <taxon>Niphatidae</taxon>
        <taxon>Amphimedon</taxon>
    </lineage>
</organism>
<protein>
    <recommendedName>
        <fullName evidence="7">SRCR domain-containing protein</fullName>
    </recommendedName>
</protein>
<dbReference type="InterPro" id="IPR050912">
    <property type="entry name" value="LOX-like_protein"/>
</dbReference>
<dbReference type="PRINTS" id="PR00258">
    <property type="entry name" value="SPERACTRCPTR"/>
</dbReference>
<evidence type="ECO:0000259" key="7">
    <source>
        <dbReference type="PROSITE" id="PS50287"/>
    </source>
</evidence>
<keyword evidence="4" id="KW-0675">Receptor</keyword>
<evidence type="ECO:0000256" key="1">
    <source>
        <dbReference type="ARBA" id="ARBA00022729"/>
    </source>
</evidence>
<feature type="disulfide bond" evidence="6">
    <location>
        <begin position="139"/>
        <end position="203"/>
    </location>
</feature>
<evidence type="ECO:0000256" key="3">
    <source>
        <dbReference type="ARBA" id="ARBA00023157"/>
    </source>
</evidence>
<dbReference type="Gene3D" id="2.60.40.10">
    <property type="entry name" value="Immunoglobulins"/>
    <property type="match status" value="1"/>
</dbReference>
<dbReference type="AlphaFoldDB" id="A0A1X7T5H5"/>
<keyword evidence="1" id="KW-0732">Signal</keyword>
<sequence length="402" mass="45351">MRLVSPIGPNKVEGRVEYCINGVWGTVSGYGFDVRDAHVVCRRLGHQTPRALIFGYAYFGQGFGPVVFRNLGCTGNEYRLEDCTYSASYYASHTRDVGVKCSERVLTDCINGSVRLVNGTTPDEGRLEVCINGEWGTVCSHYWDRSETKVICRQLGYGQDAEGSRFRYSKYGDGNYQQILWNIQCTGSETNLTSCNNYHNSNCYYGRTVGIKCYNTTICTHGEIKLYGGQSDAEGDLQFCYNGAWVFLCDFFFGSWIPPNVVCRQLGYQNNNYTTVTEYLRDLNWYYNGNKILNSSKYLINNGNKTLVINNITDGDIGEYSVRFDGLRFFIQDYNAQLSCSVSGGYPFYHNITLIKNGVAIANSTESELVYNTSGSSKYGLYQCTVDTTAQYIKKELLLEEE</sequence>
<feature type="domain" description="SRCR" evidence="7">
    <location>
        <begin position="224"/>
        <end position="267"/>
    </location>
</feature>
<feature type="disulfide bond" evidence="6">
    <location>
        <begin position="152"/>
        <end position="213"/>
    </location>
</feature>
<dbReference type="PANTHER" id="PTHR45817:SF9">
    <property type="entry name" value="SRCR DOMAIN-CONTAINING PROTEIN"/>
    <property type="match status" value="1"/>
</dbReference>
<feature type="disulfide bond" evidence="6">
    <location>
        <begin position="73"/>
        <end position="83"/>
    </location>
</feature>
<feature type="domain" description="SRCR" evidence="7">
    <location>
        <begin position="114"/>
        <end position="214"/>
    </location>
</feature>
<feature type="disulfide bond" evidence="6">
    <location>
        <begin position="185"/>
        <end position="195"/>
    </location>
</feature>
<dbReference type="InterPro" id="IPR036179">
    <property type="entry name" value="Ig-like_dom_sf"/>
</dbReference>
<comment type="caution">
    <text evidence="6">Lacks conserved residue(s) required for the propagation of feature annotation.</text>
</comment>
<dbReference type="STRING" id="400682.A0A1X7T5H5"/>
<evidence type="ECO:0000256" key="2">
    <source>
        <dbReference type="ARBA" id="ARBA00022737"/>
    </source>
</evidence>
<dbReference type="PANTHER" id="PTHR45817">
    <property type="entry name" value="LYSYL OXIDASE-LIKE-RELATED"/>
    <property type="match status" value="1"/>
</dbReference>
<dbReference type="GO" id="GO:0016020">
    <property type="term" value="C:membrane"/>
    <property type="evidence" value="ECO:0007669"/>
    <property type="project" value="InterPro"/>
</dbReference>
<dbReference type="GO" id="GO:0005615">
    <property type="term" value="C:extracellular space"/>
    <property type="evidence" value="ECO:0007669"/>
    <property type="project" value="TreeGrafter"/>
</dbReference>
<keyword evidence="5" id="KW-0325">Glycoprotein</keyword>
<reference evidence="8" key="1">
    <citation type="submission" date="2017-05" db="UniProtKB">
        <authorList>
            <consortium name="EnsemblMetazoa"/>
        </authorList>
    </citation>
    <scope>IDENTIFICATION</scope>
</reference>
<dbReference type="InParanoid" id="A0A1X7T5H5"/>
<dbReference type="PROSITE" id="PS00420">
    <property type="entry name" value="SRCR_1"/>
    <property type="match status" value="1"/>
</dbReference>
<evidence type="ECO:0000256" key="5">
    <source>
        <dbReference type="ARBA" id="ARBA00023180"/>
    </source>
</evidence>
<dbReference type="SUPFAM" id="SSF48726">
    <property type="entry name" value="Immunoglobulin"/>
    <property type="match status" value="2"/>
</dbReference>
<evidence type="ECO:0000313" key="8">
    <source>
        <dbReference type="EnsemblMetazoa" id="Aqu2.1.09756_001"/>
    </source>
</evidence>
<feature type="domain" description="SRCR" evidence="7">
    <location>
        <begin position="1"/>
        <end position="102"/>
    </location>
</feature>
<accession>A0A1X7T5H5</accession>
<name>A0A1X7T5H5_AMPQE</name>
<dbReference type="InterPro" id="IPR001190">
    <property type="entry name" value="SRCR"/>
</dbReference>
<dbReference type="EnsemblMetazoa" id="Aqu2.1.09756_001">
    <property type="protein sequence ID" value="Aqu2.1.09756_001"/>
    <property type="gene ID" value="Aqu2.1.09756"/>
</dbReference>
<evidence type="ECO:0000256" key="6">
    <source>
        <dbReference type="PROSITE-ProRule" id="PRU00196"/>
    </source>
</evidence>
<dbReference type="Pfam" id="PF00530">
    <property type="entry name" value="SRCR"/>
    <property type="match status" value="2"/>
</dbReference>
<proteinExistence type="predicted"/>